<dbReference type="EMBL" id="UINC01202784">
    <property type="protein sequence ID" value="SVE22753.1"/>
    <property type="molecule type" value="Genomic_DNA"/>
</dbReference>
<sequence length="26" mass="3113">MERSFKKEIEMLKLREGEIFEGEGIL</sequence>
<protein>
    <submittedName>
        <fullName evidence="1">Uncharacterized protein</fullName>
    </submittedName>
</protein>
<reference evidence="1" key="1">
    <citation type="submission" date="2018-05" db="EMBL/GenBank/DDBJ databases">
        <authorList>
            <person name="Lanie J.A."/>
            <person name="Ng W.-L."/>
            <person name="Kazmierczak K.M."/>
            <person name="Andrzejewski T.M."/>
            <person name="Davidsen T.M."/>
            <person name="Wayne K.J."/>
            <person name="Tettelin H."/>
            <person name="Glass J.I."/>
            <person name="Rusch D."/>
            <person name="Podicherti R."/>
            <person name="Tsui H.-C.T."/>
            <person name="Winkler M.E."/>
        </authorList>
    </citation>
    <scope>NUCLEOTIDE SEQUENCE</scope>
</reference>
<name>A0A383BSG4_9ZZZZ</name>
<accession>A0A383BSG4</accession>
<proteinExistence type="predicted"/>
<dbReference type="AlphaFoldDB" id="A0A383BSG4"/>
<feature type="non-terminal residue" evidence="1">
    <location>
        <position position="26"/>
    </location>
</feature>
<organism evidence="1">
    <name type="scientific">marine metagenome</name>
    <dbReference type="NCBI Taxonomy" id="408172"/>
    <lineage>
        <taxon>unclassified sequences</taxon>
        <taxon>metagenomes</taxon>
        <taxon>ecological metagenomes</taxon>
    </lineage>
</organism>
<evidence type="ECO:0000313" key="1">
    <source>
        <dbReference type="EMBL" id="SVE22753.1"/>
    </source>
</evidence>
<gene>
    <name evidence="1" type="ORF">METZ01_LOCUS475607</name>
</gene>